<dbReference type="InterPro" id="IPR007034">
    <property type="entry name" value="BMS1_TSR1_C"/>
</dbReference>
<evidence type="ECO:0000313" key="5">
    <source>
        <dbReference type="EMBL" id="RTG81451.1"/>
    </source>
</evidence>
<dbReference type="PANTHER" id="PTHR12858:SF1">
    <property type="entry name" value="PRE-RRNA-PROCESSING PROTEIN TSR1 HOMOLOG"/>
    <property type="match status" value="1"/>
</dbReference>
<dbReference type="SMART" id="SM01362">
    <property type="entry name" value="DUF663"/>
    <property type="match status" value="1"/>
</dbReference>
<evidence type="ECO:0000259" key="4">
    <source>
        <dbReference type="SMART" id="SM01362"/>
    </source>
</evidence>
<evidence type="ECO:0000256" key="2">
    <source>
        <dbReference type="ARBA" id="ARBA00040070"/>
    </source>
</evidence>
<dbReference type="AlphaFoldDB" id="A0A430Q136"/>
<dbReference type="EMBL" id="QMKO01003363">
    <property type="protein sequence ID" value="RTG81451.1"/>
    <property type="molecule type" value="Genomic_DNA"/>
</dbReference>
<dbReference type="GO" id="GO:0000479">
    <property type="term" value="P:endonucleolytic cleavage of tricistronic rRNA transcript (SSU-rRNA, 5.8S rRNA, LSU-rRNA)"/>
    <property type="evidence" value="ECO:0007669"/>
    <property type="project" value="TreeGrafter"/>
</dbReference>
<feature type="compositionally biased region" description="Polar residues" evidence="3">
    <location>
        <begin position="271"/>
        <end position="280"/>
    </location>
</feature>
<gene>
    <name evidence="5" type="ORF">DC041_0000931</name>
</gene>
<dbReference type="GO" id="GO:0034511">
    <property type="term" value="F:U3 snoRNA binding"/>
    <property type="evidence" value="ECO:0007669"/>
    <property type="project" value="TreeGrafter"/>
</dbReference>
<keyword evidence="6" id="KW-1185">Reference proteome</keyword>
<sequence length="716" mass="80181">MARAPHRSGPLKQQNKKHKGARKSSDKNPKPHRVTKNKILNKDQRRLLSKQLRIQKRLEVKNLEASRGTKGNPIACVLIPLSSSVPTHLAQLLFQTCEPNTEVIKKPDCLQNVVTIRSQILNKYFNLICAYSDDLFGCLDLANFADWLVLLVPSNPSEIPDSVHELLTAIYAQGFTNASYAVLSSNSNLKELKQILEVSVCLRGHLHGAPLILFEELEQNGSALVGPHVHLTGWGDFPLIEAKWIDNYHLQQTWQISDLNTGENISTKYIPPSTSVNLTNENEDCEEDSLSDEMSVDDSHESTSENQWNATEAISDHLESELSGNSDIECASIASHTAHTMAASATSTFSSAQLAKFRAARMEEMFPDEVETPSNIPASERFVKYCGLPRFQGSVWPAEKNWLPKHYQNIACFRNYHRNRRTMIRYIEKKLADFQSAYKSTGNVVKYIPSGVDVELLLQPVSRDLGESILSHHTFPQPNEARKPSDPRPHPLIVWSLLPHETQMSVCHFTMFRRASAIHAVSDLAVIANAANKITESSSKDNGICALEFGEEASTQVEREDKSIHDALISHRYKIDGKKSGKALYDPKMPIPLEAEPIKSKDLMLIQPVQLQTKSGAVGHIKEPVGTHGHMKCVFDRPILANDVALMPLYKRVFPKYVYEPVVSKYLDNNDRSNDYVVADSGHSRYVSSDVLQLRKKSVSSASQEKMDQDESALFA</sequence>
<dbReference type="GO" id="GO:0005525">
    <property type="term" value="F:GTP binding"/>
    <property type="evidence" value="ECO:0007669"/>
    <property type="project" value="TreeGrafter"/>
</dbReference>
<organism evidence="5 6">
    <name type="scientific">Schistosoma bovis</name>
    <name type="common">Blood fluke</name>
    <dbReference type="NCBI Taxonomy" id="6184"/>
    <lineage>
        <taxon>Eukaryota</taxon>
        <taxon>Metazoa</taxon>
        <taxon>Spiralia</taxon>
        <taxon>Lophotrochozoa</taxon>
        <taxon>Platyhelminthes</taxon>
        <taxon>Trematoda</taxon>
        <taxon>Digenea</taxon>
        <taxon>Strigeidida</taxon>
        <taxon>Schistosomatoidea</taxon>
        <taxon>Schistosomatidae</taxon>
        <taxon>Schistosoma</taxon>
    </lineage>
</organism>
<feature type="region of interest" description="Disordered" evidence="3">
    <location>
        <begin position="1"/>
        <end position="35"/>
    </location>
</feature>
<dbReference type="GO" id="GO:0003924">
    <property type="term" value="F:GTPase activity"/>
    <property type="evidence" value="ECO:0007669"/>
    <property type="project" value="TreeGrafter"/>
</dbReference>
<feature type="domain" description="Ribosome biogenesis protein BMS1/TSR1 C-terminal" evidence="4">
    <location>
        <begin position="369"/>
        <end position="653"/>
    </location>
</feature>
<feature type="region of interest" description="Disordered" evidence="3">
    <location>
        <begin position="271"/>
        <end position="307"/>
    </location>
</feature>
<dbReference type="PANTHER" id="PTHR12858">
    <property type="entry name" value="RIBOSOME BIOGENESIS PROTEIN"/>
    <property type="match status" value="1"/>
</dbReference>
<proteinExistence type="predicted"/>
<accession>A0A430Q136</accession>
<dbReference type="Proteomes" id="UP000290809">
    <property type="component" value="Unassembled WGS sequence"/>
</dbReference>
<dbReference type="Pfam" id="PF22298">
    <property type="entry name" value="Tsr1_G-like"/>
    <property type="match status" value="1"/>
</dbReference>
<dbReference type="InterPro" id="IPR039761">
    <property type="entry name" value="Bms1/Tsr1"/>
</dbReference>
<reference evidence="5 6" key="1">
    <citation type="journal article" date="2019" name="PLoS Pathog.">
        <title>Genome sequence of the bovine parasite Schistosoma bovis Tanzania.</title>
        <authorList>
            <person name="Oey H."/>
            <person name="Zakrzewski M."/>
            <person name="Gobert G."/>
            <person name="Gravermann K."/>
            <person name="Stoye J."/>
            <person name="Jones M."/>
            <person name="Mcmanus D."/>
            <person name="Krause L."/>
        </authorList>
    </citation>
    <scope>NUCLEOTIDE SEQUENCE [LARGE SCALE GENOMIC DNA]</scope>
    <source>
        <strain evidence="5 6">TAN1997</strain>
    </source>
</reference>
<evidence type="ECO:0000256" key="1">
    <source>
        <dbReference type="ARBA" id="ARBA00037087"/>
    </source>
</evidence>
<evidence type="ECO:0000256" key="3">
    <source>
        <dbReference type="SAM" id="MobiDB-lite"/>
    </source>
</evidence>
<comment type="caution">
    <text evidence="5">The sequence shown here is derived from an EMBL/GenBank/DDBJ whole genome shotgun (WGS) entry which is preliminary data.</text>
</comment>
<dbReference type="Pfam" id="PF04950">
    <property type="entry name" value="RIBIOP_C"/>
    <property type="match status" value="2"/>
</dbReference>
<evidence type="ECO:0000313" key="6">
    <source>
        <dbReference type="Proteomes" id="UP000290809"/>
    </source>
</evidence>
<protein>
    <recommendedName>
        <fullName evidence="2">Pre-rRNA-processing protein TSR1 homolog</fullName>
    </recommendedName>
</protein>
<dbReference type="STRING" id="6184.A0A430Q136"/>
<name>A0A430Q136_SCHBO</name>
<dbReference type="GO" id="GO:0030688">
    <property type="term" value="C:preribosome, small subunit precursor"/>
    <property type="evidence" value="ECO:0007669"/>
    <property type="project" value="TreeGrafter"/>
</dbReference>
<comment type="function">
    <text evidence="1">Required during maturation of the 40S ribosomal subunit in the nucleolus.</text>
</comment>
<dbReference type="GO" id="GO:0000462">
    <property type="term" value="P:maturation of SSU-rRNA from tricistronic rRNA transcript (SSU-rRNA, 5.8S rRNA, LSU-rRNA)"/>
    <property type="evidence" value="ECO:0007669"/>
    <property type="project" value="TreeGrafter"/>
</dbReference>
<feature type="compositionally biased region" description="Acidic residues" evidence="3">
    <location>
        <begin position="281"/>
        <end position="296"/>
    </location>
</feature>